<proteinExistence type="inferred from homology"/>
<evidence type="ECO:0000313" key="6">
    <source>
        <dbReference type="Proteomes" id="UP000192746"/>
    </source>
</evidence>
<sequence length="393" mass="42492">MEKENRAYLMKKLYLHDDCIISPLGFTTSKNLENLRSGTTGLQKLNKNEFLETPICAGIVNSEILTDAFSEIGNPQDFTKLEQMMLLAVQGVLDKNPELDLDKTGLIISTTKGNIHLLDDLADFKKERLFLSNLGNIIKDFFGFKLKPIVVSNACISGGLALAVAKKMINVGKFSTAIVVGGDMLSKFVVSGFNSFQALSENDCKPFSKDRTGINLGEAAAAILVSDLPKKNSVNISLAGDASANDANHISGPSRTGEGLYKSIQNSLKEAQISSEAIKAISTHGTATLYNDEMEAIAISRSELGEIPLHSVKGYYGHTLGASALIEAILCKHMMLNSELYPSLNFTETGVSKKINVVTAYRKSINLDYVLKTASGFGGCNLAMIFKKEGEND</sequence>
<dbReference type="SUPFAM" id="SSF53901">
    <property type="entry name" value="Thiolase-like"/>
    <property type="match status" value="2"/>
</dbReference>
<organism evidence="5 6">
    <name type="scientific">Zunongwangia atlantica 22II14-10F7</name>
    <dbReference type="NCBI Taxonomy" id="1185767"/>
    <lineage>
        <taxon>Bacteria</taxon>
        <taxon>Pseudomonadati</taxon>
        <taxon>Bacteroidota</taxon>
        <taxon>Flavobacteriia</taxon>
        <taxon>Flavobacteriales</taxon>
        <taxon>Flavobacteriaceae</taxon>
        <taxon>Zunongwangia</taxon>
    </lineage>
</organism>
<dbReference type="PROSITE" id="PS52004">
    <property type="entry name" value="KS3_2"/>
    <property type="match status" value="1"/>
</dbReference>
<dbReference type="STRING" id="1185767.IIF7_05217"/>
<dbReference type="InterPro" id="IPR014031">
    <property type="entry name" value="Ketoacyl_synth_C"/>
</dbReference>
<dbReference type="PANTHER" id="PTHR11712:SF320">
    <property type="entry name" value="BETA-KETOACYL SYNTHASE"/>
    <property type="match status" value="1"/>
</dbReference>
<dbReference type="PANTHER" id="PTHR11712">
    <property type="entry name" value="POLYKETIDE SYNTHASE-RELATED"/>
    <property type="match status" value="1"/>
</dbReference>
<evidence type="ECO:0000256" key="3">
    <source>
        <dbReference type="RuleBase" id="RU003694"/>
    </source>
</evidence>
<gene>
    <name evidence="5" type="ORF">IIF7_05217</name>
</gene>
<dbReference type="Pfam" id="PF00109">
    <property type="entry name" value="ketoacyl-synt"/>
    <property type="match status" value="1"/>
</dbReference>
<evidence type="ECO:0000259" key="4">
    <source>
        <dbReference type="PROSITE" id="PS52004"/>
    </source>
</evidence>
<evidence type="ECO:0000256" key="2">
    <source>
        <dbReference type="ARBA" id="ARBA00022679"/>
    </source>
</evidence>
<dbReference type="EMBL" id="ARYN01000004">
    <property type="protein sequence ID" value="ORL46417.1"/>
    <property type="molecule type" value="Genomic_DNA"/>
</dbReference>
<dbReference type="Proteomes" id="UP000192746">
    <property type="component" value="Unassembled WGS sequence"/>
</dbReference>
<dbReference type="Gene3D" id="3.40.47.10">
    <property type="match status" value="2"/>
</dbReference>
<protein>
    <submittedName>
        <fullName evidence="5">3-oxoacyl-ACP synthase</fullName>
    </submittedName>
</protein>
<evidence type="ECO:0000313" key="5">
    <source>
        <dbReference type="EMBL" id="ORL46417.1"/>
    </source>
</evidence>
<dbReference type="AlphaFoldDB" id="A0A1Y1T5U0"/>
<name>A0A1Y1T5U0_9FLAO</name>
<comment type="caution">
    <text evidence="5">The sequence shown here is derived from an EMBL/GenBank/DDBJ whole genome shotgun (WGS) entry which is preliminary data.</text>
</comment>
<keyword evidence="2 3" id="KW-0808">Transferase</keyword>
<dbReference type="InterPro" id="IPR000794">
    <property type="entry name" value="Beta-ketoacyl_synthase"/>
</dbReference>
<dbReference type="InterPro" id="IPR016039">
    <property type="entry name" value="Thiolase-like"/>
</dbReference>
<dbReference type="InterPro" id="IPR014030">
    <property type="entry name" value="Ketoacyl_synth_N"/>
</dbReference>
<evidence type="ECO:0000256" key="1">
    <source>
        <dbReference type="ARBA" id="ARBA00008467"/>
    </source>
</evidence>
<keyword evidence="6" id="KW-1185">Reference proteome</keyword>
<comment type="similarity">
    <text evidence="1 3">Belongs to the thiolase-like superfamily. Beta-ketoacyl-ACP synthases family.</text>
</comment>
<dbReference type="GO" id="GO:0006633">
    <property type="term" value="P:fatty acid biosynthetic process"/>
    <property type="evidence" value="ECO:0007669"/>
    <property type="project" value="TreeGrafter"/>
</dbReference>
<feature type="domain" description="Ketosynthase family 3 (KS3)" evidence="4">
    <location>
        <begin position="1"/>
        <end position="388"/>
    </location>
</feature>
<dbReference type="GO" id="GO:0005829">
    <property type="term" value="C:cytosol"/>
    <property type="evidence" value="ECO:0007669"/>
    <property type="project" value="TreeGrafter"/>
</dbReference>
<dbReference type="Pfam" id="PF02801">
    <property type="entry name" value="Ketoacyl-synt_C"/>
    <property type="match status" value="1"/>
</dbReference>
<dbReference type="GO" id="GO:0004315">
    <property type="term" value="F:3-oxoacyl-[acyl-carrier-protein] synthase activity"/>
    <property type="evidence" value="ECO:0007669"/>
    <property type="project" value="TreeGrafter"/>
</dbReference>
<reference evidence="5 6" key="1">
    <citation type="submission" date="2013-04" db="EMBL/GenBank/DDBJ databases">
        <title>Zunongwangia sp. 22II14-10F7 Genome Sequencing.</title>
        <authorList>
            <person name="Lai Q."/>
            <person name="Shao Z."/>
        </authorList>
    </citation>
    <scope>NUCLEOTIDE SEQUENCE [LARGE SCALE GENOMIC DNA]</scope>
    <source>
        <strain evidence="5 6">22II14-10F7</strain>
    </source>
</reference>
<dbReference type="InterPro" id="IPR020841">
    <property type="entry name" value="PKS_Beta-ketoAc_synthase_dom"/>
</dbReference>
<accession>A0A1Y1T5U0</accession>